<reference evidence="2" key="1">
    <citation type="thesis" date="2021" institute="BYU ScholarsArchive" country="Provo, UT, USA">
        <title>Applications of and Algorithms for Genome Assembly and Genomic Analyses with an Emphasis on Marine Teleosts.</title>
        <authorList>
            <person name="Pickett B.D."/>
        </authorList>
    </citation>
    <scope>NUCLEOTIDE SEQUENCE</scope>
    <source>
        <strain evidence="2">HI-2016</strain>
    </source>
</reference>
<accession>A0A8T2NRZ6</accession>
<evidence type="ECO:0000313" key="2">
    <source>
        <dbReference type="EMBL" id="KAG9340308.1"/>
    </source>
</evidence>
<proteinExistence type="predicted"/>
<evidence type="ECO:0000313" key="3">
    <source>
        <dbReference type="Proteomes" id="UP000824540"/>
    </source>
</evidence>
<dbReference type="AlphaFoldDB" id="A0A8T2NRZ6"/>
<sequence length="101" mass="10938">MKVKLQQGRAALTACSPEHGRAALTANHICVLLQQQFGSTVTLKQPCGGAEAHSALCGAVWRRGTQARGAVRQIRIDSEKQKTEMVPAPQEEGFLKHFGNE</sequence>
<gene>
    <name evidence="2" type="ORF">JZ751_021755</name>
</gene>
<name>A0A8T2NRZ6_9TELE</name>
<evidence type="ECO:0000256" key="1">
    <source>
        <dbReference type="SAM" id="MobiDB-lite"/>
    </source>
</evidence>
<organism evidence="2 3">
    <name type="scientific">Albula glossodonta</name>
    <name type="common">roundjaw bonefish</name>
    <dbReference type="NCBI Taxonomy" id="121402"/>
    <lineage>
        <taxon>Eukaryota</taxon>
        <taxon>Metazoa</taxon>
        <taxon>Chordata</taxon>
        <taxon>Craniata</taxon>
        <taxon>Vertebrata</taxon>
        <taxon>Euteleostomi</taxon>
        <taxon>Actinopterygii</taxon>
        <taxon>Neopterygii</taxon>
        <taxon>Teleostei</taxon>
        <taxon>Albuliformes</taxon>
        <taxon>Albulidae</taxon>
        <taxon>Albula</taxon>
    </lineage>
</organism>
<keyword evidence="3" id="KW-1185">Reference proteome</keyword>
<dbReference type="EMBL" id="JAFBMS010000044">
    <property type="protein sequence ID" value="KAG9340308.1"/>
    <property type="molecule type" value="Genomic_DNA"/>
</dbReference>
<feature type="region of interest" description="Disordered" evidence="1">
    <location>
        <begin position="82"/>
        <end position="101"/>
    </location>
</feature>
<protein>
    <submittedName>
        <fullName evidence="2">Uncharacterized protein</fullName>
    </submittedName>
</protein>
<dbReference type="Proteomes" id="UP000824540">
    <property type="component" value="Unassembled WGS sequence"/>
</dbReference>
<comment type="caution">
    <text evidence="2">The sequence shown here is derived from an EMBL/GenBank/DDBJ whole genome shotgun (WGS) entry which is preliminary data.</text>
</comment>